<dbReference type="GeneID" id="66304760"/>
<feature type="binding site" evidence="5">
    <location>
        <position position="64"/>
    </location>
    <ligand>
        <name>spermidine</name>
        <dbReference type="ChEBI" id="CHEBI:57834"/>
    </ligand>
</feature>
<dbReference type="InterPro" id="IPR030373">
    <property type="entry name" value="PABS_CS"/>
</dbReference>
<dbReference type="NCBIfam" id="NF002010">
    <property type="entry name" value="PRK00811.1"/>
    <property type="match status" value="1"/>
</dbReference>
<evidence type="ECO:0000313" key="11">
    <source>
        <dbReference type="Proteomes" id="UP000294441"/>
    </source>
</evidence>
<dbReference type="UniPathway" id="UPA00248">
    <property type="reaction ID" value="UER00314"/>
</dbReference>
<feature type="binding site" evidence="5">
    <location>
        <begin position="158"/>
        <end position="161"/>
    </location>
    <ligand>
        <name>spermidine</name>
        <dbReference type="ChEBI" id="CHEBI:57834"/>
    </ligand>
</feature>
<feature type="binding site" evidence="5">
    <location>
        <position position="108"/>
    </location>
    <ligand>
        <name>S-methyl-5'-thioadenosine</name>
        <dbReference type="ChEBI" id="CHEBI:17509"/>
    </ligand>
</feature>
<dbReference type="CDD" id="cd02440">
    <property type="entry name" value="AdoMet_MTases"/>
    <property type="match status" value="1"/>
</dbReference>
<dbReference type="SUPFAM" id="SSF53335">
    <property type="entry name" value="S-adenosyl-L-methionine-dependent methyltransferases"/>
    <property type="match status" value="1"/>
</dbReference>
<dbReference type="PROSITE" id="PS01330">
    <property type="entry name" value="PABS_1"/>
    <property type="match status" value="1"/>
</dbReference>
<dbReference type="InterPro" id="IPR030374">
    <property type="entry name" value="PABS"/>
</dbReference>
<evidence type="ECO:0000256" key="3">
    <source>
        <dbReference type="ARBA" id="ARBA00023066"/>
    </source>
</evidence>
<dbReference type="PANTHER" id="PTHR11558:SF11">
    <property type="entry name" value="SPERMIDINE SYNTHASE"/>
    <property type="match status" value="1"/>
</dbReference>
<evidence type="ECO:0000259" key="9">
    <source>
        <dbReference type="PROSITE" id="PS51006"/>
    </source>
</evidence>
<comment type="similarity">
    <text evidence="1 5 7">Belongs to the spermidine/spermine synthase family.</text>
</comment>
<proteinExistence type="inferred from homology"/>
<dbReference type="Gene3D" id="3.40.50.150">
    <property type="entry name" value="Vaccinia Virus protein VP39"/>
    <property type="match status" value="1"/>
</dbReference>
<name>A0A451D8N1_9GAMM</name>
<dbReference type="Gene3D" id="2.30.140.10">
    <property type="entry name" value="Spermidine synthase, tetramerisation domain"/>
    <property type="match status" value="1"/>
</dbReference>
<keyword evidence="2 5" id="KW-0808">Transferase</keyword>
<keyword evidence="3 5" id="KW-0745">Spermidine biosynthesis</keyword>
<dbReference type="PROSITE" id="PS51006">
    <property type="entry name" value="PABS_2"/>
    <property type="match status" value="1"/>
</dbReference>
<dbReference type="EC" id="2.5.1.16" evidence="5"/>
<feature type="binding site" evidence="5">
    <location>
        <begin position="140"/>
        <end position="141"/>
    </location>
    <ligand>
        <name>S-methyl-5'-thioadenosine</name>
        <dbReference type="ChEBI" id="CHEBI:17509"/>
    </ligand>
</feature>
<dbReference type="PANTHER" id="PTHR11558">
    <property type="entry name" value="SPERMIDINE/SPERMINE SYNTHASE"/>
    <property type="match status" value="1"/>
</dbReference>
<feature type="domain" description="PABS" evidence="9">
    <location>
        <begin position="5"/>
        <end position="238"/>
    </location>
</feature>
<feature type="binding site" evidence="5">
    <location>
        <position position="33"/>
    </location>
    <ligand>
        <name>S-methyl-5'-thioadenosine</name>
        <dbReference type="ChEBI" id="CHEBI:17509"/>
    </ligand>
</feature>
<feature type="binding site" evidence="5">
    <location>
        <position position="165"/>
    </location>
    <ligand>
        <name>S-methyl-5'-thioadenosine</name>
        <dbReference type="ChEBI" id="CHEBI:17509"/>
    </ligand>
</feature>
<dbReference type="AlphaFoldDB" id="A0A451D8N1"/>
<dbReference type="InterPro" id="IPR001045">
    <property type="entry name" value="Spermi_synthase"/>
</dbReference>
<evidence type="ECO:0000256" key="5">
    <source>
        <dbReference type="HAMAP-Rule" id="MF_00198"/>
    </source>
</evidence>
<comment type="subunit">
    <text evidence="5">Homodimer or homotetramer.</text>
</comment>
<sequence length="289" mass="32932">MLTNNLWHETLHSKLGQYFTINKILHRTRTNHQNLIIFENTNVGRILALDGIVQTTESDEFIYHEMMAHVPLLAHGNARKVLIIGGGDGAMLREISYHKNIEQITMVEIDASVIELCKRYLPNHHSGSFENPLCQLVIDNGVHFVQTTSDRFDVIISDSPDPIGPGESLYTSKFYEGCHKCLNPGGILVTQSGVCFFQLNEAINSYRKLQNYFNDVKFYQASIPTYYGGIMTFSWSSNNPVLRQIDVSTLIHRYNKTNLKCRYYNPKLHASSFALPQYFLDALKDSSAF</sequence>
<dbReference type="EMBL" id="LR217713">
    <property type="protein sequence ID" value="VFP82135.1"/>
    <property type="molecule type" value="Genomic_DNA"/>
</dbReference>
<evidence type="ECO:0000256" key="6">
    <source>
        <dbReference type="PROSITE-ProRule" id="PRU00354"/>
    </source>
</evidence>
<evidence type="ECO:0000256" key="7">
    <source>
        <dbReference type="RuleBase" id="RU003836"/>
    </source>
</evidence>
<protein>
    <recommendedName>
        <fullName evidence="5">Polyamine aminopropyltransferase</fullName>
    </recommendedName>
    <alternativeName>
        <fullName evidence="5">Putrescine aminopropyltransferase</fullName>
        <shortName evidence="5">PAPT</shortName>
    </alternativeName>
    <alternativeName>
        <fullName evidence="5">Spermidine synthase</fullName>
        <shortName evidence="5">SPDS</shortName>
        <shortName evidence="5">SPDSY</shortName>
        <ecNumber evidence="5">2.5.1.16</ecNumber>
    </alternativeName>
</protein>
<dbReference type="Pfam" id="PF01564">
    <property type="entry name" value="Spermine_synth"/>
    <property type="match status" value="1"/>
</dbReference>
<dbReference type="InterPro" id="IPR037163">
    <property type="entry name" value="Spermidine_synt_N_sf"/>
</dbReference>
<dbReference type="InterPro" id="IPR029063">
    <property type="entry name" value="SAM-dependent_MTases_sf"/>
</dbReference>
<comment type="function">
    <text evidence="5">Catalyzes the irreversible transfer of a propylamine group from the amino donor S-adenosylmethioninamine (decarboxy-AdoMet) to putrescine (1,4-diaminobutane) to yield spermidine.</text>
</comment>
<dbReference type="Proteomes" id="UP000294441">
    <property type="component" value="Chromosome 1"/>
</dbReference>
<evidence type="ECO:0000313" key="10">
    <source>
        <dbReference type="EMBL" id="VFP82135.1"/>
    </source>
</evidence>
<feature type="active site" description="Proton acceptor" evidence="5 6">
    <location>
        <position position="158"/>
    </location>
</feature>
<organism evidence="10 11">
    <name type="scientific">Candidatus Erwinia haradaeae</name>
    <dbReference type="NCBI Taxonomy" id="1922217"/>
    <lineage>
        <taxon>Bacteria</taxon>
        <taxon>Pseudomonadati</taxon>
        <taxon>Pseudomonadota</taxon>
        <taxon>Gammaproteobacteria</taxon>
        <taxon>Enterobacterales</taxon>
        <taxon>Erwiniaceae</taxon>
        <taxon>Erwinia</taxon>
    </lineage>
</organism>
<accession>A0A451D8N1</accession>
<dbReference type="Pfam" id="PF17284">
    <property type="entry name" value="Spermine_synt_N"/>
    <property type="match status" value="1"/>
</dbReference>
<evidence type="ECO:0000256" key="1">
    <source>
        <dbReference type="ARBA" id="ARBA00007867"/>
    </source>
</evidence>
<gene>
    <name evidence="5 10" type="primary">speE</name>
    <name evidence="10" type="ORF">ERCICURV3402_486</name>
</gene>
<feature type="binding site" evidence="5">
    <location>
        <position position="88"/>
    </location>
    <ligand>
        <name>spermidine</name>
        <dbReference type="ChEBI" id="CHEBI:57834"/>
    </ligand>
</feature>
<keyword evidence="4 5" id="KW-0620">Polyamine biosynthesis</keyword>
<dbReference type="HAMAP" id="MF_00198">
    <property type="entry name" value="Spermidine_synth"/>
    <property type="match status" value="1"/>
</dbReference>
<dbReference type="NCBIfam" id="TIGR00417">
    <property type="entry name" value="speE"/>
    <property type="match status" value="1"/>
</dbReference>
<dbReference type="GO" id="GO:0005829">
    <property type="term" value="C:cytosol"/>
    <property type="evidence" value="ECO:0007669"/>
    <property type="project" value="TreeGrafter"/>
</dbReference>
<dbReference type="RefSeq" id="WP_157992736.1">
    <property type="nucleotide sequence ID" value="NZ_LR217713.1"/>
</dbReference>
<dbReference type="GO" id="GO:0004766">
    <property type="term" value="F:spermidine synthase activity"/>
    <property type="evidence" value="ECO:0007669"/>
    <property type="project" value="UniProtKB-UniRule"/>
</dbReference>
<evidence type="ECO:0000256" key="2">
    <source>
        <dbReference type="ARBA" id="ARBA00022679"/>
    </source>
</evidence>
<comment type="catalytic activity">
    <reaction evidence="5 8">
        <text>S-adenosyl 3-(methylsulfanyl)propylamine + putrescine = S-methyl-5'-thioadenosine + spermidine + H(+)</text>
        <dbReference type="Rhea" id="RHEA:12721"/>
        <dbReference type="ChEBI" id="CHEBI:15378"/>
        <dbReference type="ChEBI" id="CHEBI:17509"/>
        <dbReference type="ChEBI" id="CHEBI:57443"/>
        <dbReference type="ChEBI" id="CHEBI:57834"/>
        <dbReference type="ChEBI" id="CHEBI:326268"/>
        <dbReference type="EC" id="2.5.1.16"/>
    </reaction>
</comment>
<comment type="pathway">
    <text evidence="5">Amine and polyamine biosynthesis; spermidine biosynthesis; spermidine from putrescine: step 1/1.</text>
</comment>
<reference evidence="10 11" key="1">
    <citation type="submission" date="2019-02" db="EMBL/GenBank/DDBJ databases">
        <authorList>
            <person name="Manzano-Marin A."/>
            <person name="Manzano-Marin A."/>
        </authorList>
    </citation>
    <scope>NUCLEOTIDE SEQUENCE [LARGE SCALE GENOMIC DNA]</scope>
    <source>
        <strain evidence="10 11">ErCicurvipes</strain>
    </source>
</reference>
<evidence type="ECO:0000256" key="8">
    <source>
        <dbReference type="RuleBase" id="RU003837"/>
    </source>
</evidence>
<dbReference type="InterPro" id="IPR035246">
    <property type="entry name" value="Spermidine_synt_N"/>
</dbReference>
<dbReference type="GO" id="GO:0008295">
    <property type="term" value="P:spermidine biosynthetic process"/>
    <property type="evidence" value="ECO:0007669"/>
    <property type="project" value="UniProtKB-UniRule"/>
</dbReference>
<evidence type="ECO:0000256" key="4">
    <source>
        <dbReference type="ARBA" id="ARBA00023115"/>
    </source>
</evidence>
<dbReference type="OrthoDB" id="9793120at2"/>